<evidence type="ECO:0000313" key="2">
    <source>
        <dbReference type="EMBL" id="KAF3564759.1"/>
    </source>
</evidence>
<comment type="caution">
    <text evidence="2">The sequence shown here is derived from an EMBL/GenBank/DDBJ whole genome shotgun (WGS) entry which is preliminary data.</text>
</comment>
<feature type="region of interest" description="Disordered" evidence="1">
    <location>
        <begin position="255"/>
        <end position="285"/>
    </location>
</feature>
<name>A0ABQ7CZA2_BRACR</name>
<keyword evidence="3" id="KW-1185">Reference proteome</keyword>
<feature type="compositionally biased region" description="Polar residues" evidence="1">
    <location>
        <begin position="1"/>
        <end position="22"/>
    </location>
</feature>
<proteinExistence type="predicted"/>
<dbReference type="Proteomes" id="UP000266723">
    <property type="component" value="Unassembled WGS sequence"/>
</dbReference>
<dbReference type="EMBL" id="QGKV02000759">
    <property type="protein sequence ID" value="KAF3564759.1"/>
    <property type="molecule type" value="Genomic_DNA"/>
</dbReference>
<feature type="region of interest" description="Disordered" evidence="1">
    <location>
        <begin position="1"/>
        <end position="49"/>
    </location>
</feature>
<feature type="compositionally biased region" description="Polar residues" evidence="1">
    <location>
        <begin position="90"/>
        <end position="100"/>
    </location>
</feature>
<evidence type="ECO:0000256" key="1">
    <source>
        <dbReference type="SAM" id="MobiDB-lite"/>
    </source>
</evidence>
<reference evidence="2 3" key="1">
    <citation type="journal article" date="2020" name="BMC Genomics">
        <title>Intraspecific diversification of the crop wild relative Brassica cretica Lam. using demographic model selection.</title>
        <authorList>
            <person name="Kioukis A."/>
            <person name="Michalopoulou V.A."/>
            <person name="Briers L."/>
            <person name="Pirintsos S."/>
            <person name="Studholme D.J."/>
            <person name="Pavlidis P."/>
            <person name="Sarris P.F."/>
        </authorList>
    </citation>
    <scope>NUCLEOTIDE SEQUENCE [LARGE SCALE GENOMIC DNA]</scope>
    <source>
        <strain evidence="3">cv. PFS-1207/04</strain>
    </source>
</reference>
<sequence length="300" mass="33075">MKSSNKGQTVGENTQVLNSSRPQAGHRPLDPRWKEPQFPGSPLEGTPVPRCGVFRVRYMASSTRSNKETQLLFSLDPASLERSIRKEARSSSIDNNTCSSLDFHHPPSTQALVPSTNTRSPPSTKDTHLSSPNILHPTSIDTSVRTSINTEPRDMVATLILVRDERGDMQNQEGHLRNAAGQRIDAQGAAIPELSRASIDDTYGVNCILQCREDYDSRGHGTAIDRQPPAPIDRRAPLTYQVQMPKIDVARLNALRPKPKPSENPPETARIPSDDGADPMEVDRLPARLSSSFELVSFLD</sequence>
<feature type="compositionally biased region" description="Polar residues" evidence="1">
    <location>
        <begin position="107"/>
        <end position="133"/>
    </location>
</feature>
<evidence type="ECO:0000313" key="3">
    <source>
        <dbReference type="Proteomes" id="UP000266723"/>
    </source>
</evidence>
<organism evidence="2 3">
    <name type="scientific">Brassica cretica</name>
    <name type="common">Mustard</name>
    <dbReference type="NCBI Taxonomy" id="69181"/>
    <lineage>
        <taxon>Eukaryota</taxon>
        <taxon>Viridiplantae</taxon>
        <taxon>Streptophyta</taxon>
        <taxon>Embryophyta</taxon>
        <taxon>Tracheophyta</taxon>
        <taxon>Spermatophyta</taxon>
        <taxon>Magnoliopsida</taxon>
        <taxon>eudicotyledons</taxon>
        <taxon>Gunneridae</taxon>
        <taxon>Pentapetalae</taxon>
        <taxon>rosids</taxon>
        <taxon>malvids</taxon>
        <taxon>Brassicales</taxon>
        <taxon>Brassicaceae</taxon>
        <taxon>Brassiceae</taxon>
        <taxon>Brassica</taxon>
    </lineage>
</organism>
<feature type="region of interest" description="Disordered" evidence="1">
    <location>
        <begin position="86"/>
        <end position="139"/>
    </location>
</feature>
<protein>
    <submittedName>
        <fullName evidence="2">Uncharacterized protein</fullName>
    </submittedName>
</protein>
<gene>
    <name evidence="2" type="ORF">DY000_02014919</name>
</gene>
<accession>A0ABQ7CZA2</accession>